<keyword evidence="1" id="KW-0732">Signal</keyword>
<evidence type="ECO:0000256" key="1">
    <source>
        <dbReference type="HAMAP-Rule" id="MF_01411"/>
    </source>
</evidence>
<feature type="chain" id="PRO_5013406265" description="LPS-assembly protein LptD" evidence="1">
    <location>
        <begin position="31"/>
        <end position="781"/>
    </location>
</feature>
<name>A0A2A2GIP4_9RHOB</name>
<reference evidence="4 5" key="1">
    <citation type="submission" date="2017-09" db="EMBL/GenBank/DDBJ databases">
        <title>Paracoccus alkalisoli sp. nov., isolated from saline alkaline soil.</title>
        <authorList>
            <person name="Dong X."/>
            <person name="Zhang G."/>
        </authorList>
    </citation>
    <scope>NUCLEOTIDE SEQUENCE [LARGE SCALE GENOMIC DNA]</scope>
    <source>
        <strain evidence="4 5">WN007</strain>
    </source>
</reference>
<evidence type="ECO:0000256" key="2">
    <source>
        <dbReference type="SAM" id="MobiDB-lite"/>
    </source>
</evidence>
<dbReference type="PANTHER" id="PTHR30189:SF1">
    <property type="entry name" value="LPS-ASSEMBLY PROTEIN LPTD"/>
    <property type="match status" value="1"/>
</dbReference>
<dbReference type="GO" id="GO:0015920">
    <property type="term" value="P:lipopolysaccharide transport"/>
    <property type="evidence" value="ECO:0007669"/>
    <property type="project" value="InterPro"/>
</dbReference>
<comment type="caution">
    <text evidence="1">Lacks conserved residue(s) required for the propagation of feature annotation.</text>
</comment>
<proteinExistence type="inferred from homology"/>
<accession>A0A2A2GIP4</accession>
<feature type="domain" description="LptD C-terminal" evidence="3">
    <location>
        <begin position="340"/>
        <end position="677"/>
    </location>
</feature>
<comment type="similarity">
    <text evidence="1">Belongs to the LptD family.</text>
</comment>
<keyword evidence="1" id="KW-0998">Cell outer membrane</keyword>
<dbReference type="GO" id="GO:1990351">
    <property type="term" value="C:transporter complex"/>
    <property type="evidence" value="ECO:0007669"/>
    <property type="project" value="TreeGrafter"/>
</dbReference>
<comment type="subunit">
    <text evidence="1">Component of the lipopolysaccharide transport and assembly complex.</text>
</comment>
<dbReference type="OrthoDB" id="9760225at2"/>
<comment type="function">
    <text evidence="1">Involved in the assembly of lipopolysaccharide (LPS) at the surface of the outer membrane.</text>
</comment>
<keyword evidence="1" id="KW-0472">Membrane</keyword>
<dbReference type="Proteomes" id="UP000218023">
    <property type="component" value="Unassembled WGS sequence"/>
</dbReference>
<dbReference type="GO" id="GO:0009279">
    <property type="term" value="C:cell outer membrane"/>
    <property type="evidence" value="ECO:0007669"/>
    <property type="project" value="UniProtKB-SubCell"/>
</dbReference>
<comment type="subcellular location">
    <subcellularLocation>
        <location evidence="1">Cell outer membrane</location>
    </subcellularLocation>
</comment>
<keyword evidence="5" id="KW-1185">Reference proteome</keyword>
<feature type="domain" description="LptD C-terminal" evidence="3">
    <location>
        <begin position="680"/>
        <end position="731"/>
    </location>
</feature>
<dbReference type="HAMAP" id="MF_01411">
    <property type="entry name" value="LPS_assembly_LptD"/>
    <property type="match status" value="1"/>
</dbReference>
<dbReference type="PANTHER" id="PTHR30189">
    <property type="entry name" value="LPS-ASSEMBLY PROTEIN"/>
    <property type="match status" value="1"/>
</dbReference>
<dbReference type="EMBL" id="NSJZ01000012">
    <property type="protein sequence ID" value="PAU96632.1"/>
    <property type="molecule type" value="Genomic_DNA"/>
</dbReference>
<dbReference type="GO" id="GO:0043165">
    <property type="term" value="P:Gram-negative-bacterium-type cell outer membrane assembly"/>
    <property type="evidence" value="ECO:0007669"/>
    <property type="project" value="UniProtKB-UniRule"/>
</dbReference>
<sequence precursor="true">MMTRAALPPACRAAALTMAAALALAAPAAAQSPGAAPLTDRPGPALAPTESTQAGDRLADGTSFTPPPVVITPRRPPARGEAPPGPDDAATLLADHVDLSGNQILTASGGVVVWFRGARLIAERVIYDGNAGTLAIEGPIHLTEPGLAGTPSEAVLVADAAQLDEDLQDGLLTGARLVLARELQFAAAEVRRTGQGRMTTLTHVVASSCQVCAEDPTPLWEIRARRITHDAETRRIHFDRPQFRAFGLPIATLPALSAPDPTVERMTGFLQPRFRTTSGLGFGVMLPYFITLGDSADVTLTPYVSASRTATLGLRYRQAFTNGAAEINGAISDDDLEDGTRGFLFGAAAFRLPRGYLLGLQVQTASDRAYLLDYDITDADRLWSGMTLDRVLRDRLLAVRVGRYETLREDEDEATSPGLVADALWERRFRPALIGGEAGLQFSVHAHQRDSGADIAGRDMARASARLDWRRSQVLPGGFVAAAQTRLDADLYNIRDDSRYDDSEARAIPTGAVELRWPLLSRSGRAAHLLEPAMQIVWSPDLDDEDRIPNEDSQLVEFDEGNLFALDRLPGRDAVESGLRANLGVTWTRIDPAGWSLGLTAGRVLRDDPDPAFERYGEVLAGRQSDWLLSATYSGANGLALANRALFDSDMNLSRDELRLGWLKPGFELSAGYLWIDAVTEDGEDADVSELTASTGWQVAQGWRATAETRYDFDADRAQKAELGLEYRNECVTVDLSVSRRFTSSDTVRADTDVGLSVRLGGFGRSRDGGAAPVARRTCLR</sequence>
<feature type="signal peptide" evidence="1">
    <location>
        <begin position="1"/>
        <end position="30"/>
    </location>
</feature>
<comment type="caution">
    <text evidence="4">The sequence shown here is derived from an EMBL/GenBank/DDBJ whole genome shotgun (WGS) entry which is preliminary data.</text>
</comment>
<evidence type="ECO:0000259" key="3">
    <source>
        <dbReference type="Pfam" id="PF04453"/>
    </source>
</evidence>
<gene>
    <name evidence="1" type="primary">lptD</name>
    <name evidence="4" type="ORF">CK240_13030</name>
</gene>
<evidence type="ECO:0000313" key="5">
    <source>
        <dbReference type="Proteomes" id="UP000218023"/>
    </source>
</evidence>
<dbReference type="InterPro" id="IPR007543">
    <property type="entry name" value="LptD_C"/>
</dbReference>
<dbReference type="Pfam" id="PF04453">
    <property type="entry name" value="LptD"/>
    <property type="match status" value="2"/>
</dbReference>
<dbReference type="AlphaFoldDB" id="A0A2A2GIP4"/>
<feature type="region of interest" description="Disordered" evidence="2">
    <location>
        <begin position="32"/>
        <end position="87"/>
    </location>
</feature>
<dbReference type="InterPro" id="IPR020889">
    <property type="entry name" value="LipoPS_assembly_LptD"/>
</dbReference>
<protein>
    <recommendedName>
        <fullName evidence="1">LPS-assembly protein LptD</fullName>
    </recommendedName>
</protein>
<evidence type="ECO:0000313" key="4">
    <source>
        <dbReference type="EMBL" id="PAU96632.1"/>
    </source>
</evidence>
<dbReference type="InterPro" id="IPR050218">
    <property type="entry name" value="LptD"/>
</dbReference>
<organism evidence="4 5">
    <name type="scientific">Paracoccus salipaludis</name>
    <dbReference type="NCBI Taxonomy" id="2032623"/>
    <lineage>
        <taxon>Bacteria</taxon>
        <taxon>Pseudomonadati</taxon>
        <taxon>Pseudomonadota</taxon>
        <taxon>Alphaproteobacteria</taxon>
        <taxon>Rhodobacterales</taxon>
        <taxon>Paracoccaceae</taxon>
        <taxon>Paracoccus</taxon>
    </lineage>
</organism>